<dbReference type="AlphaFoldDB" id="A0A1M7HNI2"/>
<accession>A0A1M7HNI2</accession>
<protein>
    <submittedName>
        <fullName evidence="3">Plasmid segregation actin-type ATPase ParM</fullName>
    </submittedName>
</protein>
<dbReference type="Pfam" id="PF17989">
    <property type="entry name" value="ALP_N"/>
    <property type="match status" value="1"/>
</dbReference>
<evidence type="ECO:0000259" key="2">
    <source>
        <dbReference type="Pfam" id="PF21522"/>
    </source>
</evidence>
<evidence type="ECO:0000313" key="3">
    <source>
        <dbReference type="EMBL" id="SHM30055.1"/>
    </source>
</evidence>
<evidence type="ECO:0000313" key="4">
    <source>
        <dbReference type="Proteomes" id="UP000184038"/>
    </source>
</evidence>
<feature type="domain" description="Actin-like protein N-terminal" evidence="1">
    <location>
        <begin position="9"/>
        <end position="141"/>
    </location>
</feature>
<dbReference type="EMBL" id="FRCP01000008">
    <property type="protein sequence ID" value="SHM30055.1"/>
    <property type="molecule type" value="Genomic_DNA"/>
</dbReference>
<dbReference type="Pfam" id="PF21522">
    <property type="entry name" value="MreB-like_C"/>
    <property type="match status" value="1"/>
</dbReference>
<dbReference type="Proteomes" id="UP000184038">
    <property type="component" value="Unassembled WGS sequence"/>
</dbReference>
<dbReference type="SUPFAM" id="SSF53067">
    <property type="entry name" value="Actin-like ATPase domain"/>
    <property type="match status" value="2"/>
</dbReference>
<organism evidence="3 4">
    <name type="scientific">Anaerosporobacter mobilis DSM 15930</name>
    <dbReference type="NCBI Taxonomy" id="1120996"/>
    <lineage>
        <taxon>Bacteria</taxon>
        <taxon>Bacillati</taxon>
        <taxon>Bacillota</taxon>
        <taxon>Clostridia</taxon>
        <taxon>Lachnospirales</taxon>
        <taxon>Lachnospiraceae</taxon>
        <taxon>Anaerosporobacter</taxon>
    </lineage>
</organism>
<feature type="domain" description="Actin homologue MreB-like C-terminal" evidence="2">
    <location>
        <begin position="157"/>
        <end position="269"/>
    </location>
</feature>
<evidence type="ECO:0000259" key="1">
    <source>
        <dbReference type="Pfam" id="PF17989"/>
    </source>
</evidence>
<dbReference type="CDD" id="cd10227">
    <property type="entry name" value="ASKHA_NBD_ParM-like"/>
    <property type="match status" value="1"/>
</dbReference>
<dbReference type="Gene3D" id="3.30.420.40">
    <property type="match status" value="2"/>
</dbReference>
<dbReference type="InterPro" id="IPR043129">
    <property type="entry name" value="ATPase_NBD"/>
</dbReference>
<dbReference type="InterPro" id="IPR040607">
    <property type="entry name" value="ALP_N"/>
</dbReference>
<proteinExistence type="predicted"/>
<keyword evidence="4" id="KW-1185">Reference proteome</keyword>
<dbReference type="InterPro" id="IPR049067">
    <property type="entry name" value="MreB-like_C"/>
</dbReference>
<name>A0A1M7HNI2_9FIRM</name>
<dbReference type="STRING" id="1120996.SAMN02746066_01476"/>
<gene>
    <name evidence="3" type="ORF">SAMN02746066_01476</name>
</gene>
<reference evidence="3 4" key="1">
    <citation type="submission" date="2016-11" db="EMBL/GenBank/DDBJ databases">
        <authorList>
            <person name="Jaros S."/>
            <person name="Januszkiewicz K."/>
            <person name="Wedrychowicz H."/>
        </authorList>
    </citation>
    <scope>NUCLEOTIDE SEQUENCE [LARGE SCALE GENOMIC DNA]</scope>
    <source>
        <strain evidence="3 4">DSM 15930</strain>
    </source>
</reference>
<sequence>MDNDFEIIGIDHGWSMVKTSSQVFVTGVKEITTEPGMFDDVLELDGKYYKIGGVRLEVRDVKIENDNFYILTLAGIARELRKRGKKEANVFIAAGLPLTRFGVEKSGFLEYLTKRKEVRFYYEKEMYQIKIVNAAVFPQCYAAIADRIQNFGNKVVIIDIGSWTIDIMPVVDRKPDNSRCTTTQQGLITCMRSVNDQCVRQLGAGIDESEIQHIMRNGTSDIDEEYLNIIKKEITDYTDRVFNSLREYGYNLKTTQLVFVGGGAVVMKNFSTFKQKNINYILDVKANAKGFEYLANIGLKRR</sequence>
<dbReference type="RefSeq" id="WP_073285343.1">
    <property type="nucleotide sequence ID" value="NZ_FRCP01000008.1"/>
</dbReference>
<dbReference type="OrthoDB" id="9769994at2"/>